<gene>
    <name evidence="2" type="ORF">SAMN02745216_02960</name>
</gene>
<dbReference type="EMBL" id="FQZU01000019">
    <property type="protein sequence ID" value="SHK15168.1"/>
    <property type="molecule type" value="Genomic_DNA"/>
</dbReference>
<keyword evidence="3" id="KW-1185">Reference proteome</keyword>
<feature type="transmembrane region" description="Helical" evidence="1">
    <location>
        <begin position="6"/>
        <end position="23"/>
    </location>
</feature>
<reference evidence="3" key="1">
    <citation type="submission" date="2016-11" db="EMBL/GenBank/DDBJ databases">
        <authorList>
            <person name="Varghese N."/>
            <person name="Submissions S."/>
        </authorList>
    </citation>
    <scope>NUCLEOTIDE SEQUENCE [LARGE SCALE GENOMIC DNA]</scope>
    <source>
        <strain evidence="3">DSM 16219</strain>
    </source>
</reference>
<dbReference type="RefSeq" id="WP_073476948.1">
    <property type="nucleotide sequence ID" value="NZ_FQZU01000019.1"/>
</dbReference>
<evidence type="ECO:0000313" key="3">
    <source>
        <dbReference type="Proteomes" id="UP000183994"/>
    </source>
</evidence>
<protein>
    <submittedName>
        <fullName evidence="2">Uncharacterized protein</fullName>
    </submittedName>
</protein>
<dbReference type="Proteomes" id="UP000183994">
    <property type="component" value="Unassembled WGS sequence"/>
</dbReference>
<keyword evidence="1" id="KW-1133">Transmembrane helix</keyword>
<accession>A0A1M6Q4X6</accession>
<dbReference type="AlphaFoldDB" id="A0A1M6Q4X6"/>
<dbReference type="STRING" id="1121393.SAMN02745216_02960"/>
<dbReference type="OrthoDB" id="9877884at2"/>
<name>A0A1M6Q4X6_9BACT</name>
<proteinExistence type="predicted"/>
<keyword evidence="1" id="KW-0472">Membrane</keyword>
<keyword evidence="1" id="KW-0812">Transmembrane</keyword>
<sequence length="330" mass="37086">MRSRKISFVVTLVIIALAWLNYFEHEKLREAQRQVKLLSAKVHRLEALLDEARLPVIPDNVSQEKSRLNQGRNYQAAVEAFEKQIQDLPEAGRVEPPAFPPPNSAEVQAIQKMKQGSILRTRHRAASNMLDNALDELLDLPPETAERFRALVIERQAAANEYIVQLLSRDLTETQRAELAEQAAAVVQPLDAAIAQTLGEELNQVYQDFEDVRMARIQHQLAVLAEKDAGVPLNAVYEEQLLELMVQQIQDYPSLQSTRTPQGFAQVLEDPEIAFERTGDLATYHHEISQMTDGLLSPEQSAVLNANLELQREMQESGLAILTQTVPGTE</sequence>
<organism evidence="2 3">
    <name type="scientific">Desulfatibacillum alkenivorans DSM 16219</name>
    <dbReference type="NCBI Taxonomy" id="1121393"/>
    <lineage>
        <taxon>Bacteria</taxon>
        <taxon>Pseudomonadati</taxon>
        <taxon>Thermodesulfobacteriota</taxon>
        <taxon>Desulfobacteria</taxon>
        <taxon>Desulfobacterales</taxon>
        <taxon>Desulfatibacillaceae</taxon>
        <taxon>Desulfatibacillum</taxon>
    </lineage>
</organism>
<evidence type="ECO:0000256" key="1">
    <source>
        <dbReference type="SAM" id="Phobius"/>
    </source>
</evidence>
<evidence type="ECO:0000313" key="2">
    <source>
        <dbReference type="EMBL" id="SHK15168.1"/>
    </source>
</evidence>